<dbReference type="PANTHER" id="PTHR43744:SF1">
    <property type="entry name" value="BINDING-PROTEIN-DEPENDENT TRANSPORT SYSTEMS INNER MEMBRANE COMPONENT"/>
    <property type="match status" value="1"/>
</dbReference>
<dbReference type="CDD" id="cd06261">
    <property type="entry name" value="TM_PBP2"/>
    <property type="match status" value="1"/>
</dbReference>
<dbReference type="RefSeq" id="WP_197661361.1">
    <property type="nucleotide sequence ID" value="NZ_JAEAGR010000009.1"/>
</dbReference>
<gene>
    <name evidence="9" type="ORF">I5677_09555</name>
</gene>
<evidence type="ECO:0000256" key="6">
    <source>
        <dbReference type="ARBA" id="ARBA00023136"/>
    </source>
</evidence>
<proteinExistence type="inferred from homology"/>
<keyword evidence="10" id="KW-1185">Reference proteome</keyword>
<dbReference type="AlphaFoldDB" id="A0A8J7H9I9"/>
<dbReference type="PANTHER" id="PTHR43744">
    <property type="entry name" value="ABC TRANSPORTER PERMEASE PROTEIN MG189-RELATED-RELATED"/>
    <property type="match status" value="1"/>
</dbReference>
<evidence type="ECO:0000256" key="1">
    <source>
        <dbReference type="ARBA" id="ARBA00004651"/>
    </source>
</evidence>
<keyword evidence="6 7" id="KW-0472">Membrane</keyword>
<comment type="subcellular location">
    <subcellularLocation>
        <location evidence="1 7">Cell membrane</location>
        <topology evidence="1 7">Multi-pass membrane protein</topology>
    </subcellularLocation>
</comment>
<feature type="transmembrane region" description="Helical" evidence="7">
    <location>
        <begin position="82"/>
        <end position="107"/>
    </location>
</feature>
<comment type="similarity">
    <text evidence="7">Belongs to the binding-protein-dependent transport system permease family.</text>
</comment>
<evidence type="ECO:0000256" key="5">
    <source>
        <dbReference type="ARBA" id="ARBA00022989"/>
    </source>
</evidence>
<dbReference type="GO" id="GO:0005886">
    <property type="term" value="C:plasma membrane"/>
    <property type="evidence" value="ECO:0007669"/>
    <property type="project" value="UniProtKB-SubCell"/>
</dbReference>
<comment type="caution">
    <text evidence="9">The sequence shown here is derived from an EMBL/GenBank/DDBJ whole genome shotgun (WGS) entry which is preliminary data.</text>
</comment>
<feature type="transmembrane region" description="Helical" evidence="7">
    <location>
        <begin position="247"/>
        <end position="271"/>
    </location>
</feature>
<feature type="transmembrane region" description="Helical" evidence="7">
    <location>
        <begin position="119"/>
        <end position="140"/>
    </location>
</feature>
<keyword evidence="3" id="KW-1003">Cell membrane</keyword>
<dbReference type="GO" id="GO:0055085">
    <property type="term" value="P:transmembrane transport"/>
    <property type="evidence" value="ECO:0007669"/>
    <property type="project" value="InterPro"/>
</dbReference>
<evidence type="ECO:0000259" key="8">
    <source>
        <dbReference type="PROSITE" id="PS50928"/>
    </source>
</evidence>
<feature type="transmembrane region" description="Helical" evidence="7">
    <location>
        <begin position="152"/>
        <end position="172"/>
    </location>
</feature>
<evidence type="ECO:0000313" key="10">
    <source>
        <dbReference type="Proteomes" id="UP000623269"/>
    </source>
</evidence>
<dbReference type="Pfam" id="PF00528">
    <property type="entry name" value="BPD_transp_1"/>
    <property type="match status" value="1"/>
</dbReference>
<evidence type="ECO:0000256" key="3">
    <source>
        <dbReference type="ARBA" id="ARBA00022475"/>
    </source>
</evidence>
<dbReference type="PROSITE" id="PS50928">
    <property type="entry name" value="ABC_TM1"/>
    <property type="match status" value="1"/>
</dbReference>
<protein>
    <submittedName>
        <fullName evidence="9">Carbohydrate ABC transporter permease</fullName>
    </submittedName>
</protein>
<evidence type="ECO:0000256" key="4">
    <source>
        <dbReference type="ARBA" id="ARBA00022692"/>
    </source>
</evidence>
<dbReference type="Proteomes" id="UP000623269">
    <property type="component" value="Unassembled WGS sequence"/>
</dbReference>
<keyword evidence="2 7" id="KW-0813">Transport</keyword>
<name>A0A8J7H9I9_9FIRM</name>
<dbReference type="EMBL" id="JAEAGR010000009">
    <property type="protein sequence ID" value="MBH1941135.1"/>
    <property type="molecule type" value="Genomic_DNA"/>
</dbReference>
<feature type="transmembrane region" description="Helical" evidence="7">
    <location>
        <begin position="193"/>
        <end position="215"/>
    </location>
</feature>
<dbReference type="SUPFAM" id="SSF161098">
    <property type="entry name" value="MetI-like"/>
    <property type="match status" value="1"/>
</dbReference>
<organism evidence="9 10">
    <name type="scientific">Mobilitalea sibirica</name>
    <dbReference type="NCBI Taxonomy" id="1462919"/>
    <lineage>
        <taxon>Bacteria</taxon>
        <taxon>Bacillati</taxon>
        <taxon>Bacillota</taxon>
        <taxon>Clostridia</taxon>
        <taxon>Lachnospirales</taxon>
        <taxon>Lachnospiraceae</taxon>
        <taxon>Mobilitalea</taxon>
    </lineage>
</organism>
<reference evidence="9" key="1">
    <citation type="submission" date="2020-12" db="EMBL/GenBank/DDBJ databases">
        <title>M. sibirica DSM 26468T genome.</title>
        <authorList>
            <person name="Thieme N."/>
            <person name="Rettenmaier R."/>
            <person name="Zverlov V."/>
            <person name="Liebl W."/>
        </authorList>
    </citation>
    <scope>NUCLEOTIDE SEQUENCE</scope>
    <source>
        <strain evidence="9">DSM 26468</strain>
    </source>
</reference>
<accession>A0A8J7H9I9</accession>
<sequence length="286" mass="32204">MKLLKKRKPNRSRAGDFAVYIVLALFGWFFVLPLIFAINASLKPLDEIFLFPPRLWVQKPTFDNFADLFVLMGKTWVPFSRYIFNTVFITVVGTLGHIWIASMAAYVLSKYRFPGSRAFFAIVVTALMFAPQVLNIPLYLVMTKLGWVDNVLAIIVPAFAMPMGLFLMKQFMEQIPDVLIEAAKVDGAKEARIYFQIIMPLVKPASLTLAIFSIIRLWNERASNFIYAEELKTLPYALQQIISGGSIARAGVGAAVSMFIMVFPLLFFIFAQSNVIETMASSGIKE</sequence>
<feature type="transmembrane region" description="Helical" evidence="7">
    <location>
        <begin position="20"/>
        <end position="42"/>
    </location>
</feature>
<evidence type="ECO:0000313" key="9">
    <source>
        <dbReference type="EMBL" id="MBH1941135.1"/>
    </source>
</evidence>
<keyword evidence="4 7" id="KW-0812">Transmembrane</keyword>
<dbReference type="InterPro" id="IPR000515">
    <property type="entry name" value="MetI-like"/>
</dbReference>
<dbReference type="InterPro" id="IPR035906">
    <property type="entry name" value="MetI-like_sf"/>
</dbReference>
<evidence type="ECO:0000256" key="2">
    <source>
        <dbReference type="ARBA" id="ARBA00022448"/>
    </source>
</evidence>
<feature type="domain" description="ABC transmembrane type-1" evidence="8">
    <location>
        <begin position="83"/>
        <end position="271"/>
    </location>
</feature>
<keyword evidence="5 7" id="KW-1133">Transmembrane helix</keyword>
<dbReference type="Gene3D" id="1.10.3720.10">
    <property type="entry name" value="MetI-like"/>
    <property type="match status" value="1"/>
</dbReference>
<evidence type="ECO:0000256" key="7">
    <source>
        <dbReference type="RuleBase" id="RU363032"/>
    </source>
</evidence>